<evidence type="ECO:0000256" key="1">
    <source>
        <dbReference type="ARBA" id="ARBA00004442"/>
    </source>
</evidence>
<dbReference type="SUPFAM" id="SSF82171">
    <property type="entry name" value="DPP6 N-terminal domain-like"/>
    <property type="match status" value="1"/>
</dbReference>
<dbReference type="PROSITE" id="PS51123">
    <property type="entry name" value="OMPA_2"/>
    <property type="match status" value="1"/>
</dbReference>
<name>A0A9Q7E9J1_MYROD</name>
<dbReference type="InterPro" id="IPR011042">
    <property type="entry name" value="6-blade_b-propeller_TolB-like"/>
</dbReference>
<dbReference type="Pfam" id="PF07676">
    <property type="entry name" value="PD40"/>
    <property type="match status" value="2"/>
</dbReference>
<dbReference type="RefSeq" id="WP_036462961.1">
    <property type="nucleotide sequence ID" value="NZ_CP068108.1"/>
</dbReference>
<protein>
    <submittedName>
        <fullName evidence="6">PD40 domain-containing protein</fullName>
    </submittedName>
</protein>
<dbReference type="SUPFAM" id="SSF103088">
    <property type="entry name" value="OmpA-like"/>
    <property type="match status" value="1"/>
</dbReference>
<dbReference type="PRINTS" id="PR01021">
    <property type="entry name" value="OMPADOMAIN"/>
</dbReference>
<reference evidence="6 7" key="1">
    <citation type="submission" date="2021-01" db="EMBL/GenBank/DDBJ databases">
        <title>FDA dAtabase for Regulatory Grade micrObial Sequences (FDA-ARGOS): Supporting development and validation of Infectious Disease Dx tests.</title>
        <authorList>
            <person name="Sproer C."/>
            <person name="Gronow S."/>
            <person name="Severitt S."/>
            <person name="Schroder I."/>
            <person name="Tallon L."/>
            <person name="Sadzewicz L."/>
            <person name="Zhao X."/>
            <person name="Boylan J."/>
            <person name="Ott S."/>
            <person name="Bowen H."/>
            <person name="Vavikolanu K."/>
            <person name="Mehta A."/>
            <person name="Aluvathingal J."/>
            <person name="Nadendla S."/>
            <person name="Lowell S."/>
            <person name="Myers T."/>
            <person name="Yan Y."/>
            <person name="Sichtig H."/>
        </authorList>
    </citation>
    <scope>NUCLEOTIDE SEQUENCE [LARGE SCALE GENOMIC DNA]</scope>
    <source>
        <strain evidence="6 7">FDAARGOS_1131</strain>
    </source>
</reference>
<evidence type="ECO:0000256" key="3">
    <source>
        <dbReference type="ARBA" id="ARBA00023237"/>
    </source>
</evidence>
<dbReference type="CDD" id="cd07185">
    <property type="entry name" value="OmpA_C-like"/>
    <property type="match status" value="1"/>
</dbReference>
<proteinExistence type="predicted"/>
<dbReference type="Proteomes" id="UP000596202">
    <property type="component" value="Chromosome"/>
</dbReference>
<accession>A0A9Q7E9J1</accession>
<organism evidence="6 7">
    <name type="scientific">Myroides odoratus</name>
    <name type="common">Flavobacterium odoratum</name>
    <dbReference type="NCBI Taxonomy" id="256"/>
    <lineage>
        <taxon>Bacteria</taxon>
        <taxon>Pseudomonadati</taxon>
        <taxon>Bacteroidota</taxon>
        <taxon>Flavobacteriia</taxon>
        <taxon>Flavobacteriales</taxon>
        <taxon>Flavobacteriaceae</taxon>
        <taxon>Myroides</taxon>
    </lineage>
</organism>
<dbReference type="Gene3D" id="1.25.40.10">
    <property type="entry name" value="Tetratricopeptide repeat domain"/>
    <property type="match status" value="1"/>
</dbReference>
<dbReference type="SUPFAM" id="SSF48452">
    <property type="entry name" value="TPR-like"/>
    <property type="match status" value="1"/>
</dbReference>
<gene>
    <name evidence="6" type="ORF">I6I88_03775</name>
</gene>
<evidence type="ECO:0000259" key="5">
    <source>
        <dbReference type="PROSITE" id="PS51123"/>
    </source>
</evidence>
<dbReference type="Pfam" id="PF00691">
    <property type="entry name" value="OmpA"/>
    <property type="match status" value="1"/>
</dbReference>
<evidence type="ECO:0000256" key="4">
    <source>
        <dbReference type="PROSITE-ProRule" id="PRU00473"/>
    </source>
</evidence>
<keyword evidence="3" id="KW-0998">Cell outer membrane</keyword>
<dbReference type="Gene3D" id="2.120.10.30">
    <property type="entry name" value="TolB, C-terminal domain"/>
    <property type="match status" value="1"/>
</dbReference>
<dbReference type="GeneID" id="93526756"/>
<dbReference type="Gene3D" id="2.60.40.1120">
    <property type="entry name" value="Carboxypeptidase-like, regulatory domain"/>
    <property type="match status" value="1"/>
</dbReference>
<dbReference type="InterPro" id="IPR050330">
    <property type="entry name" value="Bact_OuterMem_StrucFunc"/>
</dbReference>
<dbReference type="PANTHER" id="PTHR30329:SF21">
    <property type="entry name" value="LIPOPROTEIN YIAD-RELATED"/>
    <property type="match status" value="1"/>
</dbReference>
<dbReference type="InterPro" id="IPR006665">
    <property type="entry name" value="OmpA-like"/>
</dbReference>
<dbReference type="InterPro" id="IPR006664">
    <property type="entry name" value="OMP_bac"/>
</dbReference>
<feature type="domain" description="OmpA-like" evidence="5">
    <location>
        <begin position="532"/>
        <end position="653"/>
    </location>
</feature>
<evidence type="ECO:0000313" key="7">
    <source>
        <dbReference type="Proteomes" id="UP000596202"/>
    </source>
</evidence>
<sequence length="653" mass="73829">MMVRELHIGLLSLFISMGTVGYSQVKKEKLANERYDDMAYANAIELYENLAKKGYVNTSILQKLGDSYYFNGKLAQANQWYTELFEGEYKGKDLKALPSEYYYRYAQTLKSVEDYKKSLEFMNAFATMEQNDSRTTLYNKNRDYLSHIENHSDLYEVKPLSINTEYSDYGGSMLGDDLVFTSARSTSKVKDRQLHPWTNESYTSLYRVKVGPEGLGVPERFSTNLDSQVNDATAVFTEDGKTMYFTRNNSKHNGKSKQNKEQTSMLKIYKAVKQGDGQWGQVEALPINSDNYNTAHPALSPDGKWLYFASDRPESIGESDLYRVALYSNGSYGLVESLGVGINTAGRESFPFISSDSQLYFSSNGHPGLGGLDVFVAKLYPDGTLGPVVNMGKPINSSMDDFGFYFDPKEKKGFVSSNRAGGHGADDIYLVAEKPCTQIIEGKVYDKRTQGALSDAKVIIYDAQYQHVDTLRTNHRGYYSSELLSCGTKYRIKVEHPSYNTVEVTFNADQKPGIKTMDIGLEEIIIPIEVDDDLFKTLDLEPIYFDFDSAVIRYDASIELMKIVELMMKYPKLKIDIRSHSDSKGNDAYNLKLSDRRAKSTMDWMVKQGIAANRLSGRGYGETRLLNKCSNGVPCSESEHQENRRSEFIVIEK</sequence>
<evidence type="ECO:0000313" key="6">
    <source>
        <dbReference type="EMBL" id="QQU00888.1"/>
    </source>
</evidence>
<dbReference type="Pfam" id="PF13620">
    <property type="entry name" value="CarboxypepD_reg"/>
    <property type="match status" value="1"/>
</dbReference>
<dbReference type="SUPFAM" id="SSF49478">
    <property type="entry name" value="Cna protein B-type domain"/>
    <property type="match status" value="1"/>
</dbReference>
<dbReference type="InterPro" id="IPR011659">
    <property type="entry name" value="WD40"/>
</dbReference>
<dbReference type="InterPro" id="IPR011990">
    <property type="entry name" value="TPR-like_helical_dom_sf"/>
</dbReference>
<dbReference type="GO" id="GO:0009279">
    <property type="term" value="C:cell outer membrane"/>
    <property type="evidence" value="ECO:0007669"/>
    <property type="project" value="UniProtKB-SubCell"/>
</dbReference>
<evidence type="ECO:0000256" key="2">
    <source>
        <dbReference type="ARBA" id="ARBA00023136"/>
    </source>
</evidence>
<dbReference type="InterPro" id="IPR036737">
    <property type="entry name" value="OmpA-like_sf"/>
</dbReference>
<keyword evidence="2 4" id="KW-0472">Membrane</keyword>
<dbReference type="AlphaFoldDB" id="A0A9Q7E9J1"/>
<dbReference type="PANTHER" id="PTHR30329">
    <property type="entry name" value="STATOR ELEMENT OF FLAGELLAR MOTOR COMPLEX"/>
    <property type="match status" value="1"/>
</dbReference>
<comment type="subcellular location">
    <subcellularLocation>
        <location evidence="1">Cell outer membrane</location>
    </subcellularLocation>
</comment>
<dbReference type="EMBL" id="CP068108">
    <property type="protein sequence ID" value="QQU00888.1"/>
    <property type="molecule type" value="Genomic_DNA"/>
</dbReference>
<dbReference type="Gene3D" id="3.30.1330.60">
    <property type="entry name" value="OmpA-like domain"/>
    <property type="match status" value="1"/>
</dbReference>